<feature type="compositionally biased region" description="Pro residues" evidence="1">
    <location>
        <begin position="456"/>
        <end position="473"/>
    </location>
</feature>
<feature type="compositionally biased region" description="Low complexity" evidence="1">
    <location>
        <begin position="561"/>
        <end position="573"/>
    </location>
</feature>
<name>A0AAU7L6B6_9BURK</name>
<feature type="compositionally biased region" description="Pro residues" evidence="1">
    <location>
        <begin position="632"/>
        <end position="647"/>
    </location>
</feature>
<feature type="region of interest" description="Disordered" evidence="1">
    <location>
        <begin position="454"/>
        <end position="674"/>
    </location>
</feature>
<dbReference type="Gene3D" id="2.40.128.130">
    <property type="entry name" value="Autotransporter beta-domain"/>
    <property type="match status" value="1"/>
</dbReference>
<feature type="compositionally biased region" description="Pro residues" evidence="1">
    <location>
        <begin position="516"/>
        <end position="531"/>
    </location>
</feature>
<dbReference type="PROSITE" id="PS51208">
    <property type="entry name" value="AUTOTRANSPORTER"/>
    <property type="match status" value="1"/>
</dbReference>
<feature type="compositionally biased region" description="Low complexity" evidence="1">
    <location>
        <begin position="503"/>
        <end position="515"/>
    </location>
</feature>
<gene>
    <name evidence="4" type="ORF">ABFG95_19335</name>
</gene>
<feature type="compositionally biased region" description="Low complexity" evidence="1">
    <location>
        <begin position="532"/>
        <end position="544"/>
    </location>
</feature>
<feature type="compositionally biased region" description="Pro residues" evidence="1">
    <location>
        <begin position="487"/>
        <end position="502"/>
    </location>
</feature>
<feature type="signal peptide" evidence="2">
    <location>
        <begin position="1"/>
        <end position="38"/>
    </location>
</feature>
<feature type="domain" description="Autotransporter" evidence="3">
    <location>
        <begin position="805"/>
        <end position="1086"/>
    </location>
</feature>
<dbReference type="InterPro" id="IPR006315">
    <property type="entry name" value="OM_autotransptr_brl_dom"/>
</dbReference>
<dbReference type="Pfam" id="PF03797">
    <property type="entry name" value="Autotransporter"/>
    <property type="match status" value="1"/>
</dbReference>
<dbReference type="PRINTS" id="PR01217">
    <property type="entry name" value="PRICHEXTENSN"/>
</dbReference>
<feature type="compositionally biased region" description="Pro residues" evidence="1">
    <location>
        <begin position="661"/>
        <end position="674"/>
    </location>
</feature>
<feature type="compositionally biased region" description="Pro residues" evidence="1">
    <location>
        <begin position="574"/>
        <end position="589"/>
    </location>
</feature>
<feature type="compositionally biased region" description="Pro residues" evidence="1">
    <location>
        <begin position="603"/>
        <end position="618"/>
    </location>
</feature>
<evidence type="ECO:0000313" key="4">
    <source>
        <dbReference type="EMBL" id="XBO97021.1"/>
    </source>
</evidence>
<proteinExistence type="predicted"/>
<dbReference type="NCBIfam" id="TIGR01414">
    <property type="entry name" value="autotrans_barl"/>
    <property type="match status" value="1"/>
</dbReference>
<feature type="region of interest" description="Disordered" evidence="1">
    <location>
        <begin position="111"/>
        <end position="131"/>
    </location>
</feature>
<evidence type="ECO:0000256" key="1">
    <source>
        <dbReference type="SAM" id="MobiDB-lite"/>
    </source>
</evidence>
<reference evidence="4" key="1">
    <citation type="submission" date="2024-05" db="EMBL/GenBank/DDBJ databases">
        <title>Transcriptome analysis of the degradation process of organic nitrogen by two heterotrophic nitrifying and aerobic denitrifying bacteria, Achromobacter sp. HNDS-1 and Enterobacter sp. HNDS-6.</title>
        <authorList>
            <person name="Huang Y."/>
        </authorList>
    </citation>
    <scope>NUCLEOTIDE SEQUENCE</scope>
    <source>
        <strain evidence="4">HNDS-1</strain>
    </source>
</reference>
<dbReference type="PANTHER" id="PTHR24216">
    <property type="entry name" value="PAXILLIN-RELATED"/>
    <property type="match status" value="1"/>
</dbReference>
<feature type="chain" id="PRO_5043717039" evidence="2">
    <location>
        <begin position="39"/>
        <end position="1086"/>
    </location>
</feature>
<accession>A0AAU7L6B6</accession>
<dbReference type="PANTHER" id="PTHR24216:SF65">
    <property type="entry name" value="PAXILLIN-LIKE PROTEIN 1"/>
    <property type="match status" value="1"/>
</dbReference>
<feature type="compositionally biased region" description="Low complexity" evidence="1">
    <location>
        <begin position="648"/>
        <end position="660"/>
    </location>
</feature>
<dbReference type="SUPFAM" id="SSF103515">
    <property type="entry name" value="Autotransporter"/>
    <property type="match status" value="1"/>
</dbReference>
<feature type="compositionally biased region" description="Low complexity" evidence="1">
    <location>
        <begin position="474"/>
        <end position="486"/>
    </location>
</feature>
<dbReference type="EMBL" id="CP157584">
    <property type="protein sequence ID" value="XBO97021.1"/>
    <property type="molecule type" value="Genomic_DNA"/>
</dbReference>
<evidence type="ECO:0000259" key="3">
    <source>
        <dbReference type="PROSITE" id="PS51208"/>
    </source>
</evidence>
<feature type="compositionally biased region" description="Pro residues" evidence="1">
    <location>
        <begin position="545"/>
        <end position="560"/>
    </location>
</feature>
<sequence>MQASVFSKKAVPHHRLTYAALLVFALGAGMALPDVALAAAGERGGGQGGNAMKSWGVTNPLIQGGEGGGLEAIHAGGIVGAGSNATGSPNTGGAAPSVSATERVVDTNTVGSNGSCESPCNPDGPNHSGGGGGVAILGGENTNVTVTASGKVAGGAGGPGSAGEISTDFTMLRAGGGGGGGAGIAVKSGTLTLNGAVTGGAGGHAPGHPGDGGDAVVLERGDIIVNATITGGQGGARLYNGKPVTFSGNGGTGISIGSGTVVNNGIVRGGPSGAVDNVAANGKVGAALRAGSNTIVTNKRRFNGSSGSAIVFEGDDNKLIMWSGSDILGSVRFEGRRNQIALGSDDGAPTTAKIWSDGRLDFGIDGVYVVRVTPTAADRLNVVETARLTGAAVLVDAMTSDLYAEHATYTILHADGTFNGTRFGTVTSNLAYLTPTLNYSDNDQDVLLTLARKAAPVPPPPDPAPPSPGPVPPVVDATPPVVTDPVAPAPAPTPPSPGPVPPVVDTTPPAVTDPVAPAPAPTPPSPAPVPPVVDTTPPVVTDPVAPAPTPTPPPTGPVPPVVDTTPPAVTDPAVPAPAPTPPSPGPVPPEVDTTPPAVTDPVAPAPAPTPPSPAPIPPVVDTTPPVVTDPAVPAPAPTPPSPGPVPPVVDTTPPVVTDPAVPAPAPTPPPTGPVPPVVDTTPPVVPAPVAPGAGGGAPSESIRFADLLAGRNAIAAANAIDGLPDGHELYRHALNLPEGAPQAYFSALAGELHVSVRHALPGLDATIRSVPLAHLRANLSAGLRPGEPTAAAGLSDAAPAASTLPAARARPVWAQLIGNWQRHDATDDTAAVRLRTTGLFVGADHAVGAGWRLGGALGYTDSQLRTDGTAARSGIDSYSALAYGGKAFEAGPGKLNLMLGVSHTWHHIDTRRRVAVGGLDQTLRASYRAGATQVFTELGYTLAAGGGLALEPYAGLAWAGLHSRAFQESGGSAALSGTRQATHTTTTTVGLRARQALELGTVQGSVTAGAGWRRAFGDLRPTSTLAFDTGSAFTVTGAPIARNAALLEAGLQAQTGRNATVALDYAGQLGAGNRDHSATLSWRWAF</sequence>
<feature type="compositionally biased region" description="Low complexity" evidence="1">
    <location>
        <begin position="619"/>
        <end position="631"/>
    </location>
</feature>
<keyword evidence="2" id="KW-0732">Signal</keyword>
<dbReference type="AlphaFoldDB" id="A0AAU7L6B6"/>
<evidence type="ECO:0000256" key="2">
    <source>
        <dbReference type="SAM" id="SignalP"/>
    </source>
</evidence>
<dbReference type="InterPro" id="IPR005546">
    <property type="entry name" value="Autotransporte_beta"/>
</dbReference>
<dbReference type="InterPro" id="IPR036709">
    <property type="entry name" value="Autotransporte_beta_dom_sf"/>
</dbReference>
<dbReference type="GO" id="GO:0019867">
    <property type="term" value="C:outer membrane"/>
    <property type="evidence" value="ECO:0007669"/>
    <property type="project" value="InterPro"/>
</dbReference>
<dbReference type="KEGG" id="achh:ABFG95_19335"/>
<organism evidence="4">
    <name type="scientific">Achromobacter sp. HNDS-1</name>
    <dbReference type="NCBI Taxonomy" id="3151598"/>
    <lineage>
        <taxon>Bacteria</taxon>
        <taxon>Pseudomonadati</taxon>
        <taxon>Pseudomonadota</taxon>
        <taxon>Betaproteobacteria</taxon>
        <taxon>Burkholderiales</taxon>
        <taxon>Alcaligenaceae</taxon>
        <taxon>Achromobacter</taxon>
    </lineage>
</organism>
<dbReference type="RefSeq" id="WP_348994842.1">
    <property type="nucleotide sequence ID" value="NZ_CP157584.1"/>
</dbReference>
<feature type="compositionally biased region" description="Low complexity" evidence="1">
    <location>
        <begin position="590"/>
        <end position="602"/>
    </location>
</feature>
<dbReference type="SMART" id="SM00869">
    <property type="entry name" value="Autotransporter"/>
    <property type="match status" value="1"/>
</dbReference>
<protein>
    <submittedName>
        <fullName evidence="4">Autotransporter outer membrane beta-barrel domain-containing protein</fullName>
    </submittedName>
</protein>